<proteinExistence type="predicted"/>
<dbReference type="EMBL" id="AKWF02000076">
    <property type="protein sequence ID" value="EMO62499.1"/>
    <property type="molecule type" value="Genomic_DNA"/>
</dbReference>
<reference evidence="3 4" key="1">
    <citation type="submission" date="2013-01" db="EMBL/GenBank/DDBJ databases">
        <authorList>
            <person name="Harkins D.M."/>
            <person name="Durkin A.S."/>
            <person name="Brinkac L.M."/>
            <person name="Haft D.H."/>
            <person name="Selengut J.D."/>
            <person name="Sanka R."/>
            <person name="DePew J."/>
            <person name="Purushe J."/>
            <person name="Picardeau M."/>
            <person name="Werts C."/>
            <person name="Goarant C."/>
            <person name="Vinetz J.M."/>
            <person name="Sutton G.G."/>
            <person name="Nierman W.C."/>
            <person name="Fouts D.E."/>
        </authorList>
    </citation>
    <scope>NUCLEOTIDE SEQUENCE [LARGE SCALE GENOMIC DNA]</scope>
    <source>
        <strain evidence="3 4">200901868</strain>
    </source>
</reference>
<dbReference type="Proteomes" id="UP000012159">
    <property type="component" value="Unassembled WGS sequence"/>
</dbReference>
<keyword evidence="1" id="KW-0175">Coiled coil</keyword>
<evidence type="ECO:0000313" key="4">
    <source>
        <dbReference type="Proteomes" id="UP000012159"/>
    </source>
</evidence>
<dbReference type="STRING" id="1192866.LEP1GSC133_1616"/>
<dbReference type="AlphaFoldDB" id="M6WBB6"/>
<evidence type="ECO:0000256" key="2">
    <source>
        <dbReference type="SAM" id="MobiDB-lite"/>
    </source>
</evidence>
<sequence length="344" mass="39164">MKKGKKEALKKFKEDEHLSEEESQAHSKNSFVQINTRKYLQASIEEKASRLSAVMNTMASSAIRIALGFAEIRDSELFLAAGCKSMEDFSSKFLRYGSNETNSILDVYSLVVSNEQNYEFLASASLNNLIRLADSLKVKEAKYIGCGLVITPDGKRREYKEFMQEVESNEEEVKRITEEKEELERKLLDSEGNIETLQRQNYEMRNKVEEFIQNSSTSGNAIKILDHGQNMINAAVKKILSIPEMERSQDLVPTIEFILSTLDTAYKKISDQYDIQITAHGLSTGRPIRDIQVEATVASTDQEIVQKRAQIEGPKKKKGKKHESIRFFSIRRSLFTMATSYKSL</sequence>
<evidence type="ECO:0000313" key="3">
    <source>
        <dbReference type="EMBL" id="EMO62499.1"/>
    </source>
</evidence>
<gene>
    <name evidence="3" type="ORF">LEP1GSC133_1616</name>
</gene>
<evidence type="ECO:0000256" key="1">
    <source>
        <dbReference type="SAM" id="Coils"/>
    </source>
</evidence>
<feature type="compositionally biased region" description="Basic and acidic residues" evidence="2">
    <location>
        <begin position="1"/>
        <end position="16"/>
    </location>
</feature>
<comment type="caution">
    <text evidence="3">The sequence shown here is derived from an EMBL/GenBank/DDBJ whole genome shotgun (WGS) entry which is preliminary data.</text>
</comment>
<name>M6WBB6_LEPBO</name>
<organism evidence="3 4">
    <name type="scientific">Leptospira borgpetersenii serovar Pomona str. 200901868</name>
    <dbReference type="NCBI Taxonomy" id="1192866"/>
    <lineage>
        <taxon>Bacteria</taxon>
        <taxon>Pseudomonadati</taxon>
        <taxon>Spirochaetota</taxon>
        <taxon>Spirochaetia</taxon>
        <taxon>Leptospirales</taxon>
        <taxon>Leptospiraceae</taxon>
        <taxon>Leptospira</taxon>
    </lineage>
</organism>
<accession>M6WBB6</accession>
<feature type="region of interest" description="Disordered" evidence="2">
    <location>
        <begin position="1"/>
        <end position="29"/>
    </location>
</feature>
<feature type="coiled-coil region" evidence="1">
    <location>
        <begin position="159"/>
        <end position="214"/>
    </location>
</feature>
<protein>
    <submittedName>
        <fullName evidence="3">PF11068 family protein</fullName>
    </submittedName>
</protein>